<dbReference type="STRING" id="8022.A0A060Y910"/>
<protein>
    <recommendedName>
        <fullName evidence="4">Protein kinase domain-containing protein</fullName>
    </recommendedName>
</protein>
<dbReference type="SUPFAM" id="SSF56112">
    <property type="entry name" value="Protein kinase-like (PK-like)"/>
    <property type="match status" value="1"/>
</dbReference>
<sequence length="778" mass="84484">MLILYVVCLQVNMTADLEGSDLLAEKADRREFIDLLTKMLTIDADKRITPIETLNHPFITMTHLLPHSTHVKSCFQNMDICKRRVGMYDTVNQSKTPFITHVAPSTSTNLTMTFNNQLNTVHSQATNLAPSTTSATLSLANPEVSILNYPSALYQPSAASMAAVAQRSMPLQPGAPQLCPARPDPFQQALIVCPPGFQGLQASPSKHTGYSVRMENAVPIVTQAPGAQPLQIQTGLLTQVGSSDAAVVLLCLSQLNPVSSVLSPSLSPGGRGCHGLMNKGEFIKQHICLGCQAWPSGTQQILLPPAWQQLTHTSVQHATVIPDSMMASQPLANWRHGMSHGSHDLLHNSFSQLGPPTQLGSPTQLAPPTQLGSPAQLVFSTRISSGLNTKQSVTGHHLQNVSAYEVSSSQAVLSPQRSKRASSTTQDHHQHHNRPRQTIIIPDTPSPAVSIITISSDTDEEDDHKQSNTNHTRYKKNVISCVTVHDSPDSDLSSNNSPYAVESRLANNNGYHDSKTTLLDNYSNGNNPRTIIIPPLKSQSSEVLSECERLMPDAMNHQNSAYKFKTSNGVGMMSGNNHLSGGMAYRQQRSGPHPFQQQQPLNLSQVWRESQAQQHMVAERNGGHRRQQAYITPTIAAQAPYSFQHHNSPSHTANVHTHLAATHLSATHLAATHLPGQPHLYTYTAAPVALGSTGTVAHLVATQGSARHTVQHATYHTPGIVHQVPVSMGHGVLPSPTLHHSQYQAQFTHQTYISASPASTVYTGYPLSPTKVNQYPYL</sequence>
<dbReference type="Proteomes" id="UP000193380">
    <property type="component" value="Unassembled WGS sequence"/>
</dbReference>
<accession>A0A060Y910</accession>
<feature type="region of interest" description="Disordered" evidence="1">
    <location>
        <begin position="347"/>
        <end position="371"/>
    </location>
</feature>
<feature type="region of interest" description="Disordered" evidence="1">
    <location>
        <begin position="405"/>
        <end position="443"/>
    </location>
</feature>
<evidence type="ECO:0000256" key="1">
    <source>
        <dbReference type="SAM" id="MobiDB-lite"/>
    </source>
</evidence>
<name>A0A060Y910_ONCMY</name>
<dbReference type="EMBL" id="FR908300">
    <property type="protein sequence ID" value="CDQ88012.1"/>
    <property type="molecule type" value="Genomic_DNA"/>
</dbReference>
<feature type="compositionally biased region" description="Polar residues" evidence="1">
    <location>
        <begin position="348"/>
        <end position="371"/>
    </location>
</feature>
<evidence type="ECO:0000313" key="3">
    <source>
        <dbReference type="Proteomes" id="UP000193380"/>
    </source>
</evidence>
<proteinExistence type="predicted"/>
<reference evidence="2" key="2">
    <citation type="submission" date="2014-03" db="EMBL/GenBank/DDBJ databases">
        <authorList>
            <person name="Genoscope - CEA"/>
        </authorList>
    </citation>
    <scope>NUCLEOTIDE SEQUENCE</scope>
</reference>
<feature type="compositionally biased region" description="Polar residues" evidence="1">
    <location>
        <begin position="405"/>
        <end position="425"/>
    </location>
</feature>
<gene>
    <name evidence="2" type="ORF">GSONMT00055039001</name>
</gene>
<dbReference type="AlphaFoldDB" id="A0A060Y910"/>
<dbReference type="InterPro" id="IPR011009">
    <property type="entry name" value="Kinase-like_dom_sf"/>
</dbReference>
<organism evidence="2 3">
    <name type="scientific">Oncorhynchus mykiss</name>
    <name type="common">Rainbow trout</name>
    <name type="synonym">Salmo gairdneri</name>
    <dbReference type="NCBI Taxonomy" id="8022"/>
    <lineage>
        <taxon>Eukaryota</taxon>
        <taxon>Metazoa</taxon>
        <taxon>Chordata</taxon>
        <taxon>Craniata</taxon>
        <taxon>Vertebrata</taxon>
        <taxon>Euteleostomi</taxon>
        <taxon>Actinopterygii</taxon>
        <taxon>Neopterygii</taxon>
        <taxon>Teleostei</taxon>
        <taxon>Protacanthopterygii</taxon>
        <taxon>Salmoniformes</taxon>
        <taxon>Salmonidae</taxon>
        <taxon>Salmoninae</taxon>
        <taxon>Oncorhynchus</taxon>
    </lineage>
</organism>
<reference evidence="2" key="1">
    <citation type="journal article" date="2014" name="Nat. Commun.">
        <title>The rainbow trout genome provides novel insights into evolution after whole-genome duplication in vertebrates.</title>
        <authorList>
            <person name="Berthelot C."/>
            <person name="Brunet F."/>
            <person name="Chalopin D."/>
            <person name="Juanchich A."/>
            <person name="Bernard M."/>
            <person name="Noel B."/>
            <person name="Bento P."/>
            <person name="Da Silva C."/>
            <person name="Labadie K."/>
            <person name="Alberti A."/>
            <person name="Aury J.M."/>
            <person name="Louis A."/>
            <person name="Dehais P."/>
            <person name="Bardou P."/>
            <person name="Montfort J."/>
            <person name="Klopp C."/>
            <person name="Cabau C."/>
            <person name="Gaspin C."/>
            <person name="Thorgaard G.H."/>
            <person name="Boussaha M."/>
            <person name="Quillet E."/>
            <person name="Guyomard R."/>
            <person name="Galiana D."/>
            <person name="Bobe J."/>
            <person name="Volff J.N."/>
            <person name="Genet C."/>
            <person name="Wincker P."/>
            <person name="Jaillon O."/>
            <person name="Roest Crollius H."/>
            <person name="Guiguen Y."/>
        </authorList>
    </citation>
    <scope>NUCLEOTIDE SEQUENCE [LARGE SCALE GENOMIC DNA]</scope>
</reference>
<evidence type="ECO:0000313" key="2">
    <source>
        <dbReference type="EMBL" id="CDQ88012.1"/>
    </source>
</evidence>
<evidence type="ECO:0008006" key="4">
    <source>
        <dbReference type="Google" id="ProtNLM"/>
    </source>
</evidence>
<dbReference type="Gene3D" id="1.10.510.10">
    <property type="entry name" value="Transferase(Phosphotransferase) domain 1"/>
    <property type="match status" value="1"/>
</dbReference>
<dbReference type="PaxDb" id="8022-A0A060Y910"/>